<dbReference type="Pfam" id="PF00486">
    <property type="entry name" value="Trans_reg_C"/>
    <property type="match status" value="1"/>
</dbReference>
<dbReference type="Proteomes" id="UP000292036">
    <property type="component" value="Unassembled WGS sequence"/>
</dbReference>
<reference evidence="4 5" key="1">
    <citation type="submission" date="2019-02" db="EMBL/GenBank/DDBJ databases">
        <title>The genomic architecture of introgression among sibling species of bacteria.</title>
        <authorList>
            <person name="Cavassim M.I.A."/>
            <person name="Moeskjaer S."/>
            <person name="Moslemi C."/>
            <person name="Fields B."/>
            <person name="Bachmann A."/>
            <person name="Vilhjalmsson B."/>
            <person name="Schierup M.H."/>
            <person name="Young J.P.W."/>
            <person name="Andersen S.U."/>
        </authorList>
    </citation>
    <scope>NUCLEOTIDE SEQUENCE [LARGE SCALE GENOMIC DNA]</scope>
    <source>
        <strain evidence="4 5">SM151B</strain>
    </source>
</reference>
<name>A0ABD7PWM7_RHILE</name>
<dbReference type="InterPro" id="IPR003593">
    <property type="entry name" value="AAA+_ATPase"/>
</dbReference>
<evidence type="ECO:0000256" key="2">
    <source>
        <dbReference type="PROSITE-ProRule" id="PRU01091"/>
    </source>
</evidence>
<gene>
    <name evidence="4" type="ORF">ELI19_20400</name>
</gene>
<dbReference type="InterPro" id="IPR036388">
    <property type="entry name" value="WH-like_DNA-bd_sf"/>
</dbReference>
<dbReference type="InterPro" id="IPR058852">
    <property type="entry name" value="HTH_77"/>
</dbReference>
<sequence>MNIGGDVKAEELSFGPFRLSVGQRLLAKDGVPINLGARALDLLVALTLAPNVIVSKQDLISRVWPDVIVDEGSLRFHMTGLRKALGDGHDGARYITTIAGRGYCFVAPISRSGLLRQVSAELDFRYAILPGRPDRMVGREQDVLALTEKLMASRMVTIVGVGGVGKTTVATAVAHHLAPTFKGAVLFADYGMVSDPALVAAGIASMLGLSVSSSDVRPSLIAYLRDKQIMLILDTCEHLIDAIADLVAAIVEAAPQVFLLATSREALRIEAESVYRLDTLAFPPDDLELTTDTILAFPATRLFVERAAASGANLNLSDQDARVVASICRKLDGMALALELAARRVESYGLLQTAKLLDQHLTLGWAGSRNAPPRQRTLQATLDWSFGLLTDLERTVLRRLAVFVGDFTLDAALEVISTADMAPSVIFEALDNLVAKSLLATRPAGATMRYRLLDTTRAYALHAQTDEDRAGLNARHATYYQRWLEQFGPDWPTLSTGPERLPYFVSINNVRAALEWAFGEHGDIDVGIRLAAAAVPVFQVMSLFPECQRWSERAVLALDEAFRGGVEEMHLQAGLGISRMYLQGGRETPQIALGRALHIAEDRGNALDQLRILGPLHMFSLRIGDFNAALDYARRCSAIAATLDDAATVELAHFFLGNSLHFTGDLRHARTELEAATRSEQQPQRTPASYVGFEGKHLAGGILARNLWLQGYPEQADVQARQAISDAARLDHSLTLCIALLGGIAVFLWRGDVPSAEEHIEWLVSRAGLHNLSPYVSVARGFEGELAIRRGQVKLGIETLRRCIEKLHASTYEVFTTMLELSLAKGLALIGEREEGMARINKTIELVERNGDLCYMPELLRVKAGLLSINSATDAEACLVSSLERSASMGAHAWELRAATDLAALMASDGRLREARVLLTPVCQRFEEGLDTTDVMAAETLLQNLS</sequence>
<dbReference type="EMBL" id="SIPS01000001">
    <property type="protein sequence ID" value="TAW31722.1"/>
    <property type="molecule type" value="Genomic_DNA"/>
</dbReference>
<feature type="domain" description="OmpR/PhoB-type" evidence="3">
    <location>
        <begin position="9"/>
        <end position="107"/>
    </location>
</feature>
<dbReference type="CDD" id="cd00383">
    <property type="entry name" value="trans_reg_C"/>
    <property type="match status" value="1"/>
</dbReference>
<dbReference type="InterPro" id="IPR016032">
    <property type="entry name" value="Sig_transdc_resp-reg_C-effctor"/>
</dbReference>
<dbReference type="PROSITE" id="PS51755">
    <property type="entry name" value="OMPR_PHOB"/>
    <property type="match status" value="1"/>
</dbReference>
<dbReference type="RefSeq" id="WP_130727623.1">
    <property type="nucleotide sequence ID" value="NZ_SINY01000001.1"/>
</dbReference>
<dbReference type="SUPFAM" id="SSF46894">
    <property type="entry name" value="C-terminal effector domain of the bipartite response regulators"/>
    <property type="match status" value="1"/>
</dbReference>
<proteinExistence type="predicted"/>
<dbReference type="InterPro" id="IPR002182">
    <property type="entry name" value="NB-ARC"/>
</dbReference>
<dbReference type="InterPro" id="IPR011990">
    <property type="entry name" value="TPR-like_helical_dom_sf"/>
</dbReference>
<dbReference type="PANTHER" id="PTHR47691:SF3">
    <property type="entry name" value="HTH-TYPE TRANSCRIPTIONAL REGULATOR RV0890C-RELATED"/>
    <property type="match status" value="1"/>
</dbReference>
<dbReference type="GO" id="GO:0003677">
    <property type="term" value="F:DNA binding"/>
    <property type="evidence" value="ECO:0007669"/>
    <property type="project" value="UniProtKB-UniRule"/>
</dbReference>
<organism evidence="4 5">
    <name type="scientific">Rhizobium leguminosarum</name>
    <dbReference type="NCBI Taxonomy" id="384"/>
    <lineage>
        <taxon>Bacteria</taxon>
        <taxon>Pseudomonadati</taxon>
        <taxon>Pseudomonadota</taxon>
        <taxon>Alphaproteobacteria</taxon>
        <taxon>Hyphomicrobiales</taxon>
        <taxon>Rhizobiaceae</taxon>
        <taxon>Rhizobium/Agrobacterium group</taxon>
        <taxon>Rhizobium</taxon>
    </lineage>
</organism>
<accession>A0ABD7PWM7</accession>
<comment type="caution">
    <text evidence="4">The sequence shown here is derived from an EMBL/GenBank/DDBJ whole genome shotgun (WGS) entry which is preliminary data.</text>
</comment>
<evidence type="ECO:0000259" key="3">
    <source>
        <dbReference type="PROSITE" id="PS51755"/>
    </source>
</evidence>
<dbReference type="AlphaFoldDB" id="A0ABD7PWM7"/>
<dbReference type="PRINTS" id="PR00364">
    <property type="entry name" value="DISEASERSIST"/>
</dbReference>
<dbReference type="SMART" id="SM00862">
    <property type="entry name" value="Trans_reg_C"/>
    <property type="match status" value="1"/>
</dbReference>
<keyword evidence="1 2" id="KW-0238">DNA-binding</keyword>
<protein>
    <submittedName>
        <fullName evidence="4">Transcriptional regulator</fullName>
    </submittedName>
</protein>
<dbReference type="SUPFAM" id="SSF48452">
    <property type="entry name" value="TPR-like"/>
    <property type="match status" value="1"/>
</dbReference>
<dbReference type="Gene3D" id="1.25.40.10">
    <property type="entry name" value="Tetratricopeptide repeat domain"/>
    <property type="match status" value="1"/>
</dbReference>
<evidence type="ECO:0000313" key="5">
    <source>
        <dbReference type="Proteomes" id="UP000292036"/>
    </source>
</evidence>
<evidence type="ECO:0000313" key="4">
    <source>
        <dbReference type="EMBL" id="TAW31722.1"/>
    </source>
</evidence>
<dbReference type="PANTHER" id="PTHR47691">
    <property type="entry name" value="REGULATOR-RELATED"/>
    <property type="match status" value="1"/>
</dbReference>
<dbReference type="InterPro" id="IPR001867">
    <property type="entry name" value="OmpR/PhoB-type_DNA-bd"/>
</dbReference>
<dbReference type="Gene3D" id="3.40.50.300">
    <property type="entry name" value="P-loop containing nucleotide triphosphate hydrolases"/>
    <property type="match status" value="1"/>
</dbReference>
<dbReference type="Pfam" id="PF00931">
    <property type="entry name" value="NB-ARC"/>
    <property type="match status" value="1"/>
</dbReference>
<feature type="DNA-binding region" description="OmpR/PhoB-type" evidence="2">
    <location>
        <begin position="9"/>
        <end position="107"/>
    </location>
</feature>
<dbReference type="SUPFAM" id="SSF52540">
    <property type="entry name" value="P-loop containing nucleoside triphosphate hydrolases"/>
    <property type="match status" value="1"/>
</dbReference>
<dbReference type="SMART" id="SM00382">
    <property type="entry name" value="AAA"/>
    <property type="match status" value="1"/>
</dbReference>
<dbReference type="Gene3D" id="1.10.10.10">
    <property type="entry name" value="Winged helix-like DNA-binding domain superfamily/Winged helix DNA-binding domain"/>
    <property type="match status" value="1"/>
</dbReference>
<evidence type="ECO:0000256" key="1">
    <source>
        <dbReference type="ARBA" id="ARBA00023125"/>
    </source>
</evidence>
<dbReference type="InterPro" id="IPR027417">
    <property type="entry name" value="P-loop_NTPase"/>
</dbReference>
<dbReference type="Pfam" id="PF25872">
    <property type="entry name" value="HTH_77"/>
    <property type="match status" value="1"/>
</dbReference>